<dbReference type="KEGG" id="tol:TOL_2269"/>
<dbReference type="eggNOG" id="COG2801">
    <property type="taxonomic scope" value="Bacteria"/>
</dbReference>
<dbReference type="PANTHER" id="PTHR46889:SF4">
    <property type="entry name" value="TRANSPOSASE INSO FOR INSERTION SEQUENCE ELEMENT IS911B-RELATED"/>
    <property type="match status" value="1"/>
</dbReference>
<dbReference type="HOGENOM" id="CLU_027402_41_5_6"/>
<dbReference type="InterPro" id="IPR012337">
    <property type="entry name" value="RNaseH-like_sf"/>
</dbReference>
<dbReference type="Pfam" id="PF13333">
    <property type="entry name" value="rve_2"/>
    <property type="match status" value="1"/>
</dbReference>
<evidence type="ECO:0000313" key="2">
    <source>
        <dbReference type="EMBL" id="CCU72671.1"/>
    </source>
</evidence>
<gene>
    <name evidence="2" type="ORF">TOL_2269</name>
</gene>
<dbReference type="STRING" id="187493.CN03_06350"/>
<accession>M5DRX7</accession>
<keyword evidence="3" id="KW-1185">Reference proteome</keyword>
<feature type="domain" description="Integrase catalytic" evidence="1">
    <location>
        <begin position="2"/>
        <end position="55"/>
    </location>
</feature>
<evidence type="ECO:0000313" key="3">
    <source>
        <dbReference type="Proteomes" id="UP000011866"/>
    </source>
</evidence>
<protein>
    <recommendedName>
        <fullName evidence="1">Integrase catalytic domain-containing protein</fullName>
    </recommendedName>
</protein>
<proteinExistence type="predicted"/>
<dbReference type="Proteomes" id="UP000011866">
    <property type="component" value="Chromosome"/>
</dbReference>
<evidence type="ECO:0000259" key="1">
    <source>
        <dbReference type="Pfam" id="PF13333"/>
    </source>
</evidence>
<sequence>MESFFSRLKVELVCAKNYSSIEVWKSGIFKYIEIFYNLKGRHSANDDMSPIAFEEEAAIVV</sequence>
<dbReference type="EMBL" id="HF680312">
    <property type="protein sequence ID" value="CCU72671.1"/>
    <property type="molecule type" value="Genomic_DNA"/>
</dbReference>
<dbReference type="PANTHER" id="PTHR46889">
    <property type="entry name" value="TRANSPOSASE INSF FOR INSERTION SEQUENCE IS3B-RELATED"/>
    <property type="match status" value="1"/>
</dbReference>
<dbReference type="SUPFAM" id="SSF53098">
    <property type="entry name" value="Ribonuclease H-like"/>
    <property type="match status" value="1"/>
</dbReference>
<dbReference type="InterPro" id="IPR001584">
    <property type="entry name" value="Integrase_cat-core"/>
</dbReference>
<dbReference type="InterPro" id="IPR050900">
    <property type="entry name" value="Transposase_IS3/IS150/IS904"/>
</dbReference>
<organism evidence="2 3">
    <name type="scientific">Thalassolituus oleivorans MIL-1</name>
    <dbReference type="NCBI Taxonomy" id="1298593"/>
    <lineage>
        <taxon>Bacteria</taxon>
        <taxon>Pseudomonadati</taxon>
        <taxon>Pseudomonadota</taxon>
        <taxon>Gammaproteobacteria</taxon>
        <taxon>Oceanospirillales</taxon>
        <taxon>Oceanospirillaceae</taxon>
        <taxon>Thalassolituus</taxon>
    </lineage>
</organism>
<name>M5DRX7_9GAMM</name>
<dbReference type="GO" id="GO:0015074">
    <property type="term" value="P:DNA integration"/>
    <property type="evidence" value="ECO:0007669"/>
    <property type="project" value="InterPro"/>
</dbReference>
<dbReference type="AlphaFoldDB" id="M5DRX7"/>
<reference evidence="2 3" key="1">
    <citation type="journal article" date="2013" name="Genome Announc.">
        <title>Genome Sequence of Thalassolituus oleivorans MIL-1 (DSM 14913T).</title>
        <authorList>
            <person name="Golyshin P.N."/>
            <person name="Werner J."/>
            <person name="Chernikova T.N."/>
            <person name="Tran H."/>
            <person name="Ferrer M."/>
            <person name="Yakimov M.M."/>
            <person name="Teeling H."/>
            <person name="Golyshina O.V."/>
        </authorList>
    </citation>
    <scope>NUCLEOTIDE SEQUENCE [LARGE SCALE GENOMIC DNA]</scope>
    <source>
        <strain evidence="2 3">MIL-1</strain>
    </source>
</reference>